<proteinExistence type="predicted"/>
<dbReference type="OrthoDB" id="539213at2759"/>
<evidence type="ECO:0000256" key="1">
    <source>
        <dbReference type="ARBA" id="ARBA00022737"/>
    </source>
</evidence>
<accession>A0A9P9ALR4</accession>
<dbReference type="PANTHER" id="PTHR24198:SF165">
    <property type="entry name" value="ANKYRIN REPEAT-CONTAINING PROTEIN-RELATED"/>
    <property type="match status" value="1"/>
</dbReference>
<gene>
    <name evidence="4" type="ORF">B0T10DRAFT_566857</name>
</gene>
<dbReference type="Proteomes" id="UP000777438">
    <property type="component" value="Unassembled WGS sequence"/>
</dbReference>
<feature type="repeat" description="ANK" evidence="3">
    <location>
        <begin position="364"/>
        <end position="396"/>
    </location>
</feature>
<organism evidence="4 5">
    <name type="scientific">Thelonectria olida</name>
    <dbReference type="NCBI Taxonomy" id="1576542"/>
    <lineage>
        <taxon>Eukaryota</taxon>
        <taxon>Fungi</taxon>
        <taxon>Dikarya</taxon>
        <taxon>Ascomycota</taxon>
        <taxon>Pezizomycotina</taxon>
        <taxon>Sordariomycetes</taxon>
        <taxon>Hypocreomycetidae</taxon>
        <taxon>Hypocreales</taxon>
        <taxon>Nectriaceae</taxon>
        <taxon>Thelonectria</taxon>
    </lineage>
</organism>
<name>A0A9P9ALR4_9HYPO</name>
<keyword evidence="1" id="KW-0677">Repeat</keyword>
<sequence length="867" mass="96923">MEFLERPVLLLKPRGYKYYILLHFDFAKAYEILTRMLPESFEQENLLRAQAITSQLDDASISITSMMEFLLYFAANNLSINHDHRRMDNAILHITECFLRMKVPLGQLSFSKEPTAQALAGRIFAAAIRRERIDLLKKLSNSGFDIGFWTRQQIPLRPDFELRLYSETGLQVLVTSALPIHVALFFSNVELSQFLLKHGADINNVTNVNNESTLSSMQAVASWTFDRGRGHKMEIVKFVLQHPEMSITEKQILDAFGTWDEGGVIDIHQAAALLLDHLRTINGPQELKFPTWVLMYAIRYSHQHWIDAIIPNWSPTAQSGEPYQPLKRHLAHSTPLLEAVYRGDRKICEMLLDAGTGQDLKLLLSLPALHVAASRGHVPILELLLARGAQINHCSATHSRYYSIGPRNFLKIEKNALSCAIRNYQDQAVKFLLQRQAGCDGDHLIDAFDCDDGNLKIINRLVEFGVHLPNRTGGGESTLAWAIRTHNNSAIQFILDTDSPRYDPEALLRAVDLGSDGPDNDDSEPEIDKTYLITLLLSQREQHTNEQEGNSESAFLESVALAVAVSLGDEALTSCLMAHGFCFSSDLCHLSEDHFSSPDLYLFDEEVKSLSFANHQDFIMEGCSLHGVAILSRRVDMFDLLTECQHWPSKADLFCAIRVGDALAFQKIIEFPHVISETREQWPSYLPLVIEQGMEAVADFFLGEGIDVNAISAPLYEFPFQKTALQAATTRGDLARMRSLIHLGSNVNAPAWTWKGATALQYAVMHGLIGAVKLLVDEGADCDAPAAAIGGRTALEAAGEHGRIDIIQYLLAVPTSTIGSAQHQYLRAVKRAEGEGHFAAAQLLRNHRAWTEEDDLIFESLVCREDD</sequence>
<dbReference type="InterPro" id="IPR002110">
    <property type="entry name" value="Ankyrin_rpt"/>
</dbReference>
<dbReference type="PANTHER" id="PTHR24198">
    <property type="entry name" value="ANKYRIN REPEAT AND PROTEIN KINASE DOMAIN-CONTAINING PROTEIN"/>
    <property type="match status" value="1"/>
</dbReference>
<evidence type="ECO:0000313" key="4">
    <source>
        <dbReference type="EMBL" id="KAH6876319.1"/>
    </source>
</evidence>
<dbReference type="Pfam" id="PF00023">
    <property type="entry name" value="Ank"/>
    <property type="match status" value="1"/>
</dbReference>
<comment type="caution">
    <text evidence="4">The sequence shown here is derived from an EMBL/GenBank/DDBJ whole genome shotgun (WGS) entry which is preliminary data.</text>
</comment>
<dbReference type="PROSITE" id="PS50297">
    <property type="entry name" value="ANK_REP_REGION"/>
    <property type="match status" value="3"/>
</dbReference>
<keyword evidence="2 3" id="KW-0040">ANK repeat</keyword>
<dbReference type="Gene3D" id="1.25.40.20">
    <property type="entry name" value="Ankyrin repeat-containing domain"/>
    <property type="match status" value="2"/>
</dbReference>
<feature type="repeat" description="ANK" evidence="3">
    <location>
        <begin position="755"/>
        <end position="787"/>
    </location>
</feature>
<evidence type="ECO:0000313" key="5">
    <source>
        <dbReference type="Proteomes" id="UP000777438"/>
    </source>
</evidence>
<evidence type="ECO:0000256" key="3">
    <source>
        <dbReference type="PROSITE-ProRule" id="PRU00023"/>
    </source>
</evidence>
<feature type="repeat" description="ANK" evidence="3">
    <location>
        <begin position="175"/>
        <end position="207"/>
    </location>
</feature>
<dbReference type="EMBL" id="JAGPYM010000035">
    <property type="protein sequence ID" value="KAH6876319.1"/>
    <property type="molecule type" value="Genomic_DNA"/>
</dbReference>
<keyword evidence="5" id="KW-1185">Reference proteome</keyword>
<reference evidence="4 5" key="1">
    <citation type="journal article" date="2021" name="Nat. Commun.">
        <title>Genetic determinants of endophytism in the Arabidopsis root mycobiome.</title>
        <authorList>
            <person name="Mesny F."/>
            <person name="Miyauchi S."/>
            <person name="Thiergart T."/>
            <person name="Pickel B."/>
            <person name="Atanasova L."/>
            <person name="Karlsson M."/>
            <person name="Huettel B."/>
            <person name="Barry K.W."/>
            <person name="Haridas S."/>
            <person name="Chen C."/>
            <person name="Bauer D."/>
            <person name="Andreopoulos W."/>
            <person name="Pangilinan J."/>
            <person name="LaButti K."/>
            <person name="Riley R."/>
            <person name="Lipzen A."/>
            <person name="Clum A."/>
            <person name="Drula E."/>
            <person name="Henrissat B."/>
            <person name="Kohler A."/>
            <person name="Grigoriev I.V."/>
            <person name="Martin F.M."/>
            <person name="Hacquard S."/>
        </authorList>
    </citation>
    <scope>NUCLEOTIDE SEQUENCE [LARGE SCALE GENOMIC DNA]</scope>
    <source>
        <strain evidence="4 5">MPI-CAGE-CH-0241</strain>
    </source>
</reference>
<dbReference type="PROSITE" id="PS50088">
    <property type="entry name" value="ANK_REPEAT"/>
    <property type="match status" value="3"/>
</dbReference>
<dbReference type="SUPFAM" id="SSF48403">
    <property type="entry name" value="Ankyrin repeat"/>
    <property type="match status" value="1"/>
</dbReference>
<dbReference type="Pfam" id="PF12796">
    <property type="entry name" value="Ank_2"/>
    <property type="match status" value="2"/>
</dbReference>
<dbReference type="AlphaFoldDB" id="A0A9P9ALR4"/>
<dbReference type="SMART" id="SM00248">
    <property type="entry name" value="ANK"/>
    <property type="match status" value="8"/>
</dbReference>
<protein>
    <submittedName>
        <fullName evidence="4">Ankyrin repeat-containing domain protein</fullName>
    </submittedName>
</protein>
<evidence type="ECO:0000256" key="2">
    <source>
        <dbReference type="ARBA" id="ARBA00023043"/>
    </source>
</evidence>
<dbReference type="InterPro" id="IPR036770">
    <property type="entry name" value="Ankyrin_rpt-contain_sf"/>
</dbReference>